<dbReference type="Pfam" id="PF00013">
    <property type="entry name" value="KH_1"/>
    <property type="match status" value="1"/>
</dbReference>
<evidence type="ECO:0000259" key="11">
    <source>
        <dbReference type="PROSITE" id="PS50126"/>
    </source>
</evidence>
<dbReference type="FunFam" id="3.30.1370.10:FF:000001">
    <property type="entry name" value="Polyribonucleotide nucleotidyltransferase"/>
    <property type="match status" value="1"/>
</dbReference>
<dbReference type="SUPFAM" id="SSF54211">
    <property type="entry name" value="Ribosomal protein S5 domain 2-like"/>
    <property type="match status" value="2"/>
</dbReference>
<sequence>MKKIEKSIEIGGRKLTLSTGHVAEQADGAVIVSYGETVVLATVVAQPPKEDYGYFPLQVDYQEPLYAGGRIKGSRWIKREGRPSDDEILTSRLIDRSIRPLFPSSYDKEIQIIVTVLSVDLENSPDIPAGIAVSAALATSSIPWDGPIAMFKLGLKEGKYIINPKEKELMDSEMEMVVTLTKDAIVMIEAGANEVSEENIINGVKYVEKEAKVLINFINDFIKELKVDKEKVEKTKVNIGLQKKVKELSQSQLKNLIKEMANKDKGQLAYEEIKNALADSFNERERFEVKNLFDELFKKEVRKVILSGKRPDGRKSDEIRDLSASVGVLPRTHGSAIFKRGKTQALTITTLGASSLEQTIESAEGEETKRYIHHYQMPPYSSGETGKVGFPKRREIGHGALAERALIPVIPDEQDFPYTIRVVTEILSSNGSTSMASVCGSTLSLMDAGVPIKAPVSGIAMGLVMENKNYQILTDIVGMEDGAGDMDFKVAGSENGITALQLDVKTLNLDLKILKEALDQAKKARLQILKVMHSVIEKPKTSVSVYAPKIKLLKIATDKIGELIGPGGRTIKKIIAETGAQIDVDDDGTVSISALEEGSVNTALQRIESLTKEVQAGEIYEGEVKRIQPFGAFVEVLPGKEGLVHISDMSTRFIQDPSEVVKLGDKIKVRVKEIDDLGRINLSMILEESMETYRKTNFQRRRNNFSRSPRSHDNRGMTRRGTKGPHFPTSRLLDEKSKDFSR</sequence>
<dbReference type="SUPFAM" id="SSF54791">
    <property type="entry name" value="Eukaryotic type KH-domain (KH-domain type I)"/>
    <property type="match status" value="1"/>
</dbReference>
<dbReference type="InterPro" id="IPR012340">
    <property type="entry name" value="NA-bd_OB-fold"/>
</dbReference>
<evidence type="ECO:0000256" key="3">
    <source>
        <dbReference type="ARBA" id="ARBA00022679"/>
    </source>
</evidence>
<dbReference type="PANTHER" id="PTHR11252:SF0">
    <property type="entry name" value="POLYRIBONUCLEOTIDE NUCLEOTIDYLTRANSFERASE 1, MITOCHONDRIAL"/>
    <property type="match status" value="1"/>
</dbReference>
<dbReference type="FunFam" id="2.40.50.140:FF:000051">
    <property type="entry name" value="RNA-binding transcriptional accessory protein"/>
    <property type="match status" value="1"/>
</dbReference>
<dbReference type="Proteomes" id="UP000177053">
    <property type="component" value="Unassembled WGS sequence"/>
</dbReference>
<dbReference type="InterPro" id="IPR015848">
    <property type="entry name" value="PNPase_PH_RNA-bd_bac/org-type"/>
</dbReference>
<comment type="caution">
    <text evidence="12">The sequence shown here is derived from an EMBL/GenBank/DDBJ whole genome shotgun (WGS) entry which is preliminary data.</text>
</comment>
<evidence type="ECO:0000256" key="8">
    <source>
        <dbReference type="HAMAP-Rule" id="MF_01595"/>
    </source>
</evidence>
<evidence type="ECO:0000256" key="7">
    <source>
        <dbReference type="ARBA" id="ARBA00022884"/>
    </source>
</evidence>
<dbReference type="CDD" id="cd11364">
    <property type="entry name" value="RNase_PH_PNPase_2"/>
    <property type="match status" value="1"/>
</dbReference>
<dbReference type="Pfam" id="PF03725">
    <property type="entry name" value="RNase_PH_C"/>
    <property type="match status" value="1"/>
</dbReference>
<dbReference type="EMBL" id="MGFS01000015">
    <property type="protein sequence ID" value="OGM11635.1"/>
    <property type="molecule type" value="Genomic_DNA"/>
</dbReference>
<keyword evidence="5 8" id="KW-0479">Metal-binding</keyword>
<dbReference type="CDD" id="cd02393">
    <property type="entry name" value="KH-I_PNPase"/>
    <property type="match status" value="1"/>
</dbReference>
<protein>
    <recommendedName>
        <fullName evidence="8">Polyribonucleotide nucleotidyltransferase</fullName>
        <ecNumber evidence="8">2.7.7.8</ecNumber>
    </recommendedName>
    <alternativeName>
        <fullName evidence="8">Polynucleotide phosphorylase</fullName>
        <shortName evidence="8">PNPase</shortName>
    </alternativeName>
</protein>
<comment type="function">
    <text evidence="8">Involved in mRNA degradation. Catalyzes the phosphorolysis of single-stranded polyribonucleotides processively in the 3'- to 5'-direction.</text>
</comment>
<dbReference type="GO" id="GO:0000287">
    <property type="term" value="F:magnesium ion binding"/>
    <property type="evidence" value="ECO:0007669"/>
    <property type="project" value="UniProtKB-UniRule"/>
</dbReference>
<dbReference type="SUPFAM" id="SSF55666">
    <property type="entry name" value="Ribonuclease PH domain 2-like"/>
    <property type="match status" value="2"/>
</dbReference>
<dbReference type="InterPro" id="IPR027408">
    <property type="entry name" value="PNPase/RNase_PH_dom_sf"/>
</dbReference>
<keyword evidence="6 8" id="KW-0460">Magnesium</keyword>
<dbReference type="GO" id="GO:0006402">
    <property type="term" value="P:mRNA catabolic process"/>
    <property type="evidence" value="ECO:0007669"/>
    <property type="project" value="UniProtKB-UniRule"/>
</dbReference>
<dbReference type="InterPro" id="IPR012162">
    <property type="entry name" value="PNPase"/>
</dbReference>
<dbReference type="NCBIfam" id="NF008805">
    <property type="entry name" value="PRK11824.1"/>
    <property type="match status" value="1"/>
</dbReference>
<dbReference type="Pfam" id="PF03726">
    <property type="entry name" value="PNPase"/>
    <property type="match status" value="1"/>
</dbReference>
<evidence type="ECO:0000256" key="10">
    <source>
        <dbReference type="SAM" id="MobiDB-lite"/>
    </source>
</evidence>
<dbReference type="PROSITE" id="PS50084">
    <property type="entry name" value="KH_TYPE_1"/>
    <property type="match status" value="1"/>
</dbReference>
<feature type="region of interest" description="Disordered" evidence="10">
    <location>
        <begin position="698"/>
        <end position="742"/>
    </location>
</feature>
<dbReference type="GO" id="GO:0005829">
    <property type="term" value="C:cytosol"/>
    <property type="evidence" value="ECO:0007669"/>
    <property type="project" value="TreeGrafter"/>
</dbReference>
<dbReference type="SMART" id="SM00322">
    <property type="entry name" value="KH"/>
    <property type="match status" value="1"/>
</dbReference>
<comment type="catalytic activity">
    <reaction evidence="8">
        <text>RNA(n+1) + phosphate = RNA(n) + a ribonucleoside 5'-diphosphate</text>
        <dbReference type="Rhea" id="RHEA:22096"/>
        <dbReference type="Rhea" id="RHEA-COMP:14527"/>
        <dbReference type="Rhea" id="RHEA-COMP:17342"/>
        <dbReference type="ChEBI" id="CHEBI:43474"/>
        <dbReference type="ChEBI" id="CHEBI:57930"/>
        <dbReference type="ChEBI" id="CHEBI:140395"/>
        <dbReference type="EC" id="2.7.7.8"/>
    </reaction>
</comment>
<evidence type="ECO:0000256" key="4">
    <source>
        <dbReference type="ARBA" id="ARBA00022695"/>
    </source>
</evidence>
<dbReference type="InterPro" id="IPR004087">
    <property type="entry name" value="KH_dom"/>
</dbReference>
<dbReference type="Gene3D" id="3.30.230.70">
    <property type="entry name" value="GHMP Kinase, N-terminal domain"/>
    <property type="match status" value="2"/>
</dbReference>
<dbReference type="Gene3D" id="2.40.50.140">
    <property type="entry name" value="Nucleic acid-binding proteins"/>
    <property type="match status" value="1"/>
</dbReference>
<evidence type="ECO:0000256" key="6">
    <source>
        <dbReference type="ARBA" id="ARBA00022842"/>
    </source>
</evidence>
<dbReference type="SUPFAM" id="SSF50249">
    <property type="entry name" value="Nucleic acid-binding proteins"/>
    <property type="match status" value="1"/>
</dbReference>
<evidence type="ECO:0000256" key="9">
    <source>
        <dbReference type="SAM" id="Coils"/>
    </source>
</evidence>
<evidence type="ECO:0000313" key="13">
    <source>
        <dbReference type="Proteomes" id="UP000177053"/>
    </source>
</evidence>
<dbReference type="PIRSF" id="PIRSF005499">
    <property type="entry name" value="PNPase"/>
    <property type="match status" value="1"/>
</dbReference>
<dbReference type="PROSITE" id="PS50126">
    <property type="entry name" value="S1"/>
    <property type="match status" value="1"/>
</dbReference>
<dbReference type="Pfam" id="PF00575">
    <property type="entry name" value="S1"/>
    <property type="match status" value="1"/>
</dbReference>
<dbReference type="EC" id="2.7.7.8" evidence="8"/>
<dbReference type="InterPro" id="IPR004088">
    <property type="entry name" value="KH_dom_type_1"/>
</dbReference>
<organism evidence="12 13">
    <name type="scientific">Candidatus Woesebacteria bacterium RBG_16_34_12</name>
    <dbReference type="NCBI Taxonomy" id="1802480"/>
    <lineage>
        <taxon>Bacteria</taxon>
        <taxon>Candidatus Woeseibacteriota</taxon>
    </lineage>
</organism>
<dbReference type="FunFam" id="3.30.230.70:FF:000001">
    <property type="entry name" value="Polyribonucleotide nucleotidyltransferase"/>
    <property type="match status" value="1"/>
</dbReference>
<feature type="domain" description="S1 motif" evidence="11">
    <location>
        <begin position="617"/>
        <end position="685"/>
    </location>
</feature>
<feature type="compositionally biased region" description="Basic and acidic residues" evidence="10">
    <location>
        <begin position="732"/>
        <end position="742"/>
    </location>
</feature>
<comment type="cofactor">
    <cofactor evidence="8">
        <name>Mg(2+)</name>
        <dbReference type="ChEBI" id="CHEBI:18420"/>
    </cofactor>
</comment>
<dbReference type="SUPFAM" id="SSF46915">
    <property type="entry name" value="Polynucleotide phosphorylase/guanosine pentaphosphate synthase (PNPase/GPSI), domain 3"/>
    <property type="match status" value="1"/>
</dbReference>
<evidence type="ECO:0000256" key="5">
    <source>
        <dbReference type="ARBA" id="ARBA00022723"/>
    </source>
</evidence>
<dbReference type="FunFam" id="3.30.230.70:FF:000002">
    <property type="entry name" value="Polyribonucleotide nucleotidyltransferase"/>
    <property type="match status" value="1"/>
</dbReference>
<gene>
    <name evidence="8" type="primary">pnp</name>
    <name evidence="12" type="ORF">A2Z22_02450</name>
</gene>
<name>A0A1F7XBC4_9BACT</name>
<dbReference type="InterPro" id="IPR020568">
    <property type="entry name" value="Ribosomal_Su5_D2-typ_SF"/>
</dbReference>
<dbReference type="InterPro" id="IPR036456">
    <property type="entry name" value="PNPase_PH_RNA-bd_sf"/>
</dbReference>
<feature type="binding site" evidence="8">
    <location>
        <position position="481"/>
    </location>
    <ligand>
        <name>Mg(2+)</name>
        <dbReference type="ChEBI" id="CHEBI:18420"/>
    </ligand>
</feature>
<dbReference type="NCBIfam" id="TIGR03591">
    <property type="entry name" value="polynuc_phos"/>
    <property type="match status" value="1"/>
</dbReference>
<comment type="subcellular location">
    <subcellularLocation>
        <location evidence="8">Cytoplasm</location>
    </subcellularLocation>
</comment>
<dbReference type="GO" id="GO:0004654">
    <property type="term" value="F:polyribonucleotide nucleotidyltransferase activity"/>
    <property type="evidence" value="ECO:0007669"/>
    <property type="project" value="UniProtKB-UniRule"/>
</dbReference>
<dbReference type="InterPro" id="IPR003029">
    <property type="entry name" value="S1_domain"/>
</dbReference>
<dbReference type="HAMAP" id="MF_01595">
    <property type="entry name" value="PNPase"/>
    <property type="match status" value="1"/>
</dbReference>
<keyword evidence="4 8" id="KW-0548">Nucleotidyltransferase</keyword>
<evidence type="ECO:0000256" key="1">
    <source>
        <dbReference type="ARBA" id="ARBA00007404"/>
    </source>
</evidence>
<feature type="binding site" evidence="8">
    <location>
        <position position="487"/>
    </location>
    <ligand>
        <name>Mg(2+)</name>
        <dbReference type="ChEBI" id="CHEBI:18420"/>
    </ligand>
</feature>
<keyword evidence="9" id="KW-0175">Coiled coil</keyword>
<dbReference type="Gene3D" id="3.30.1370.10">
    <property type="entry name" value="K Homology domain, type 1"/>
    <property type="match status" value="1"/>
</dbReference>
<dbReference type="GO" id="GO:0003729">
    <property type="term" value="F:mRNA binding"/>
    <property type="evidence" value="ECO:0007669"/>
    <property type="project" value="UniProtKB-ARBA"/>
</dbReference>
<dbReference type="PANTHER" id="PTHR11252">
    <property type="entry name" value="POLYRIBONUCLEOTIDE NUCLEOTIDYLTRANSFERASE"/>
    <property type="match status" value="1"/>
</dbReference>
<proteinExistence type="inferred from homology"/>
<keyword evidence="7 8" id="KW-0694">RNA-binding</keyword>
<feature type="coiled-coil region" evidence="9">
    <location>
        <begin position="497"/>
        <end position="524"/>
    </location>
</feature>
<keyword evidence="3 8" id="KW-0808">Transferase</keyword>
<evidence type="ECO:0000313" key="12">
    <source>
        <dbReference type="EMBL" id="OGM11635.1"/>
    </source>
</evidence>
<keyword evidence="2 8" id="KW-0963">Cytoplasm</keyword>
<dbReference type="Pfam" id="PF01138">
    <property type="entry name" value="RNase_PH"/>
    <property type="match status" value="2"/>
</dbReference>
<reference evidence="12 13" key="1">
    <citation type="journal article" date="2016" name="Nat. Commun.">
        <title>Thousands of microbial genomes shed light on interconnected biogeochemical processes in an aquifer system.</title>
        <authorList>
            <person name="Anantharaman K."/>
            <person name="Brown C.T."/>
            <person name="Hug L.A."/>
            <person name="Sharon I."/>
            <person name="Castelle C.J."/>
            <person name="Probst A.J."/>
            <person name="Thomas B.C."/>
            <person name="Singh A."/>
            <person name="Wilkins M.J."/>
            <person name="Karaoz U."/>
            <person name="Brodie E.L."/>
            <person name="Williams K.H."/>
            <person name="Hubbard S.S."/>
            <person name="Banfield J.F."/>
        </authorList>
    </citation>
    <scope>NUCLEOTIDE SEQUENCE [LARGE SCALE GENOMIC DNA]</scope>
</reference>
<dbReference type="InterPro" id="IPR036345">
    <property type="entry name" value="ExoRNase_PH_dom2_sf"/>
</dbReference>
<comment type="similarity">
    <text evidence="1 8">Belongs to the polyribonucleotide nucleotidyltransferase family.</text>
</comment>
<dbReference type="InterPro" id="IPR036612">
    <property type="entry name" value="KH_dom_type_1_sf"/>
</dbReference>
<dbReference type="GO" id="GO:0000175">
    <property type="term" value="F:3'-5'-RNA exonuclease activity"/>
    <property type="evidence" value="ECO:0007669"/>
    <property type="project" value="TreeGrafter"/>
</dbReference>
<evidence type="ECO:0000256" key="2">
    <source>
        <dbReference type="ARBA" id="ARBA00022490"/>
    </source>
</evidence>
<dbReference type="GO" id="GO:0006396">
    <property type="term" value="P:RNA processing"/>
    <property type="evidence" value="ECO:0007669"/>
    <property type="project" value="InterPro"/>
</dbReference>
<accession>A0A1F7XBC4</accession>
<dbReference type="CDD" id="cd04472">
    <property type="entry name" value="S1_PNPase"/>
    <property type="match status" value="1"/>
</dbReference>
<dbReference type="AlphaFoldDB" id="A0A1F7XBC4"/>
<dbReference type="SMART" id="SM00316">
    <property type="entry name" value="S1"/>
    <property type="match status" value="1"/>
</dbReference>
<dbReference type="InterPro" id="IPR015847">
    <property type="entry name" value="ExoRNase_PH_dom2"/>
</dbReference>
<dbReference type="InterPro" id="IPR001247">
    <property type="entry name" value="ExoRNase_PH_dom1"/>
</dbReference>